<dbReference type="OrthoDB" id="8770705at2"/>
<dbReference type="GO" id="GO:0003677">
    <property type="term" value="F:DNA binding"/>
    <property type="evidence" value="ECO:0007669"/>
    <property type="project" value="UniProtKB-UniRule"/>
</dbReference>
<evidence type="ECO:0000259" key="3">
    <source>
        <dbReference type="PROSITE" id="PS50977"/>
    </source>
</evidence>
<dbReference type="Gene3D" id="1.10.357.10">
    <property type="entry name" value="Tetracycline Repressor, domain 2"/>
    <property type="match status" value="1"/>
</dbReference>
<evidence type="ECO:0000313" key="5">
    <source>
        <dbReference type="Proteomes" id="UP000198519"/>
    </source>
</evidence>
<dbReference type="InterPro" id="IPR009057">
    <property type="entry name" value="Homeodomain-like_sf"/>
</dbReference>
<dbReference type="EMBL" id="FOUE01000004">
    <property type="protein sequence ID" value="SFM56612.1"/>
    <property type="molecule type" value="Genomic_DNA"/>
</dbReference>
<dbReference type="PANTHER" id="PTHR43479:SF12">
    <property type="entry name" value="TRANSCRIPTIONAL REGULATORY PROTEIN"/>
    <property type="match status" value="1"/>
</dbReference>
<feature type="domain" description="HTH tetR-type" evidence="3">
    <location>
        <begin position="5"/>
        <end position="65"/>
    </location>
</feature>
<evidence type="ECO:0000256" key="1">
    <source>
        <dbReference type="ARBA" id="ARBA00023125"/>
    </source>
</evidence>
<dbReference type="Proteomes" id="UP000198519">
    <property type="component" value="Unassembled WGS sequence"/>
</dbReference>
<evidence type="ECO:0000313" key="4">
    <source>
        <dbReference type="EMBL" id="SFM56612.1"/>
    </source>
</evidence>
<feature type="DNA-binding region" description="H-T-H motif" evidence="2">
    <location>
        <begin position="28"/>
        <end position="47"/>
    </location>
</feature>
<dbReference type="SUPFAM" id="SSF46689">
    <property type="entry name" value="Homeodomain-like"/>
    <property type="match status" value="1"/>
</dbReference>
<dbReference type="AlphaFoldDB" id="A0A1I4RWG8"/>
<evidence type="ECO:0000256" key="2">
    <source>
        <dbReference type="PROSITE-ProRule" id="PRU00335"/>
    </source>
</evidence>
<keyword evidence="5" id="KW-1185">Reference proteome</keyword>
<sequence>MTKKIKTKERILTTSLALFNGIGEPNVTTLLISDELDISPGNLYYHFKSKGDIVTVLFDRYEAEIGELLAVPEHVPISLEQISFFLHILFETVSRYRFLYQDLVNVLSRYDSIQSRFRKILNRKRQAFRVICGSLDTQGIARFAPNELNALCEQLTLTTCYWSSFDSLAKLNDRDATDPGRGVYQMLHLLLPYLAAEEREEVVLLSQDYL</sequence>
<gene>
    <name evidence="4" type="ORF">SAMN04487963_2993</name>
</gene>
<protein>
    <submittedName>
        <fullName evidence="4">Transcriptional regulator, TetR family</fullName>
    </submittedName>
</protein>
<accession>A0A1I4RWG8</accession>
<dbReference type="Pfam" id="PF13972">
    <property type="entry name" value="TetR"/>
    <property type="match status" value="1"/>
</dbReference>
<dbReference type="PANTHER" id="PTHR43479">
    <property type="entry name" value="ACREF/ENVCD OPERON REPRESSOR-RELATED"/>
    <property type="match status" value="1"/>
</dbReference>
<dbReference type="STRING" id="488535.SAMN04487963_2993"/>
<keyword evidence="1 2" id="KW-0238">DNA-binding</keyword>
<dbReference type="InterPro" id="IPR025722">
    <property type="entry name" value="TetR"/>
</dbReference>
<name>A0A1I4RWG8_9GAMM</name>
<dbReference type="Pfam" id="PF00440">
    <property type="entry name" value="TetR_N"/>
    <property type="match status" value="1"/>
</dbReference>
<dbReference type="RefSeq" id="WP_092024033.1">
    <property type="nucleotide sequence ID" value="NZ_FOUE01000004.1"/>
</dbReference>
<dbReference type="InterPro" id="IPR050624">
    <property type="entry name" value="HTH-type_Tx_Regulator"/>
</dbReference>
<proteinExistence type="predicted"/>
<organism evidence="4 5">
    <name type="scientific">Marinobacter zhejiangensis</name>
    <dbReference type="NCBI Taxonomy" id="488535"/>
    <lineage>
        <taxon>Bacteria</taxon>
        <taxon>Pseudomonadati</taxon>
        <taxon>Pseudomonadota</taxon>
        <taxon>Gammaproteobacteria</taxon>
        <taxon>Pseudomonadales</taxon>
        <taxon>Marinobacteraceae</taxon>
        <taxon>Marinobacter</taxon>
    </lineage>
</organism>
<dbReference type="InterPro" id="IPR001647">
    <property type="entry name" value="HTH_TetR"/>
</dbReference>
<dbReference type="PROSITE" id="PS50977">
    <property type="entry name" value="HTH_TETR_2"/>
    <property type="match status" value="1"/>
</dbReference>
<reference evidence="5" key="1">
    <citation type="submission" date="2016-10" db="EMBL/GenBank/DDBJ databases">
        <authorList>
            <person name="Varghese N."/>
            <person name="Submissions S."/>
        </authorList>
    </citation>
    <scope>NUCLEOTIDE SEQUENCE [LARGE SCALE GENOMIC DNA]</scope>
    <source>
        <strain evidence="5">CGMCC 1.7061</strain>
    </source>
</reference>